<dbReference type="Proteomes" id="UP000675781">
    <property type="component" value="Unassembled WGS sequence"/>
</dbReference>
<name>A0A941F1F2_9ACTN</name>
<evidence type="ECO:0000313" key="2">
    <source>
        <dbReference type="EMBL" id="MBR7839194.1"/>
    </source>
</evidence>
<dbReference type="InterPro" id="IPR036736">
    <property type="entry name" value="ACP-like_sf"/>
</dbReference>
<sequence>MSDNFVFDTIATLLRSRFSVPAELIGPGTRLAELDLDSIGLVELAVALEEHFDVDFTGRVITMEDRLGELADRLTAERAR</sequence>
<comment type="caution">
    <text evidence="2">The sequence shown here is derived from an EMBL/GenBank/DDBJ whole genome shotgun (WGS) entry which is preliminary data.</text>
</comment>
<dbReference type="EMBL" id="JAGSOG010000393">
    <property type="protein sequence ID" value="MBR7839194.1"/>
    <property type="molecule type" value="Genomic_DNA"/>
</dbReference>
<accession>A0A941F1F2</accession>
<organism evidence="2 3">
    <name type="scientific">Actinospica durhamensis</name>
    <dbReference type="NCBI Taxonomy" id="1508375"/>
    <lineage>
        <taxon>Bacteria</taxon>
        <taxon>Bacillati</taxon>
        <taxon>Actinomycetota</taxon>
        <taxon>Actinomycetes</taxon>
        <taxon>Catenulisporales</taxon>
        <taxon>Actinospicaceae</taxon>
        <taxon>Actinospica</taxon>
    </lineage>
</organism>
<evidence type="ECO:0000259" key="1">
    <source>
        <dbReference type="PROSITE" id="PS50075"/>
    </source>
</evidence>
<dbReference type="Pfam" id="PF00550">
    <property type="entry name" value="PP-binding"/>
    <property type="match status" value="1"/>
</dbReference>
<protein>
    <submittedName>
        <fullName evidence="2">Acyl carrier protein</fullName>
    </submittedName>
</protein>
<dbReference type="SUPFAM" id="SSF47336">
    <property type="entry name" value="ACP-like"/>
    <property type="match status" value="1"/>
</dbReference>
<proteinExistence type="predicted"/>
<feature type="domain" description="Carrier" evidence="1">
    <location>
        <begin position="4"/>
        <end position="78"/>
    </location>
</feature>
<keyword evidence="3" id="KW-1185">Reference proteome</keyword>
<dbReference type="InterPro" id="IPR009081">
    <property type="entry name" value="PP-bd_ACP"/>
</dbReference>
<dbReference type="PROSITE" id="PS50075">
    <property type="entry name" value="CARRIER"/>
    <property type="match status" value="1"/>
</dbReference>
<evidence type="ECO:0000313" key="3">
    <source>
        <dbReference type="Proteomes" id="UP000675781"/>
    </source>
</evidence>
<dbReference type="Gene3D" id="1.10.1200.10">
    <property type="entry name" value="ACP-like"/>
    <property type="match status" value="1"/>
</dbReference>
<reference evidence="2" key="1">
    <citation type="submission" date="2021-04" db="EMBL/GenBank/DDBJ databases">
        <title>Genome based classification of Actinospica acidithermotolerans sp. nov., an actinobacterium isolated from an Indonesian hot spring.</title>
        <authorList>
            <person name="Kusuma A.B."/>
            <person name="Putra K.E."/>
            <person name="Nafisah S."/>
            <person name="Loh J."/>
            <person name="Nouioui I."/>
            <person name="Goodfellow M."/>
        </authorList>
    </citation>
    <scope>NUCLEOTIDE SEQUENCE</scope>
    <source>
        <strain evidence="2">CSCA 57</strain>
    </source>
</reference>
<gene>
    <name evidence="2" type="ORF">KDL01_38385</name>
</gene>
<dbReference type="AlphaFoldDB" id="A0A941F1F2"/>
<dbReference type="RefSeq" id="WP_212533635.1">
    <property type="nucleotide sequence ID" value="NZ_JAGSOG010000393.1"/>
</dbReference>